<evidence type="ECO:0008006" key="3">
    <source>
        <dbReference type="Google" id="ProtNLM"/>
    </source>
</evidence>
<evidence type="ECO:0000313" key="1">
    <source>
        <dbReference type="EMBL" id="KAJ9552879.1"/>
    </source>
</evidence>
<proteinExistence type="predicted"/>
<name>A0AA38T3K5_9ASTR</name>
<gene>
    <name evidence="1" type="ORF">OSB04_016924</name>
</gene>
<organism evidence="1 2">
    <name type="scientific">Centaurea solstitialis</name>
    <name type="common">yellow star-thistle</name>
    <dbReference type="NCBI Taxonomy" id="347529"/>
    <lineage>
        <taxon>Eukaryota</taxon>
        <taxon>Viridiplantae</taxon>
        <taxon>Streptophyta</taxon>
        <taxon>Embryophyta</taxon>
        <taxon>Tracheophyta</taxon>
        <taxon>Spermatophyta</taxon>
        <taxon>Magnoliopsida</taxon>
        <taxon>eudicotyledons</taxon>
        <taxon>Gunneridae</taxon>
        <taxon>Pentapetalae</taxon>
        <taxon>asterids</taxon>
        <taxon>campanulids</taxon>
        <taxon>Asterales</taxon>
        <taxon>Asteraceae</taxon>
        <taxon>Carduoideae</taxon>
        <taxon>Cardueae</taxon>
        <taxon>Centaureinae</taxon>
        <taxon>Centaurea</taxon>
    </lineage>
</organism>
<dbReference type="EMBL" id="JARYMX010000004">
    <property type="protein sequence ID" value="KAJ9552879.1"/>
    <property type="molecule type" value="Genomic_DNA"/>
</dbReference>
<dbReference type="Proteomes" id="UP001172457">
    <property type="component" value="Chromosome 4"/>
</dbReference>
<keyword evidence="2" id="KW-1185">Reference proteome</keyword>
<dbReference type="AlphaFoldDB" id="A0AA38T3K5"/>
<comment type="caution">
    <text evidence="1">The sequence shown here is derived from an EMBL/GenBank/DDBJ whole genome shotgun (WGS) entry which is preliminary data.</text>
</comment>
<reference evidence="1" key="1">
    <citation type="submission" date="2023-03" db="EMBL/GenBank/DDBJ databases">
        <title>Chromosome-scale reference genome and RAD-based genetic map of yellow starthistle (Centaurea solstitialis) reveal putative structural variation and QTLs associated with invader traits.</title>
        <authorList>
            <person name="Reatini B."/>
            <person name="Cang F.A."/>
            <person name="Jiang Q."/>
            <person name="Mckibben M.T.W."/>
            <person name="Barker M.S."/>
            <person name="Rieseberg L.H."/>
            <person name="Dlugosch K.M."/>
        </authorList>
    </citation>
    <scope>NUCLEOTIDE SEQUENCE</scope>
    <source>
        <strain evidence="1">CAN-66</strain>
        <tissue evidence="1">Leaf</tissue>
    </source>
</reference>
<sequence>MLIEVHLSIRFWAEAINTACYTQNRSLIVKRFKKTTYEIFRGRKPNIEYFHIFGCNCFIKNNRDALGKFNAEAVGLPGPNTWTGRQAV</sequence>
<evidence type="ECO:0000313" key="2">
    <source>
        <dbReference type="Proteomes" id="UP001172457"/>
    </source>
</evidence>
<protein>
    <recommendedName>
        <fullName evidence="3">Retrovirus-related Pol polyprotein from transposon TNT 1-94</fullName>
    </recommendedName>
</protein>
<dbReference type="PANTHER" id="PTHR42648:SF32">
    <property type="entry name" value="RIBONUCLEASE H-LIKE DOMAIN, GAG-PRE-INTEGRASE DOMAIN PROTEIN-RELATED"/>
    <property type="match status" value="1"/>
</dbReference>
<dbReference type="InterPro" id="IPR039537">
    <property type="entry name" value="Retrotran_Ty1/copia-like"/>
</dbReference>
<accession>A0AA38T3K5</accession>
<dbReference type="PANTHER" id="PTHR42648">
    <property type="entry name" value="TRANSPOSASE, PUTATIVE-RELATED"/>
    <property type="match status" value="1"/>
</dbReference>